<dbReference type="EMBL" id="LWDF02001713">
    <property type="protein sequence ID" value="KAE8237610.1"/>
    <property type="molecule type" value="Genomic_DNA"/>
</dbReference>
<dbReference type="AlphaFoldDB" id="A0A177T1I5"/>
<keyword evidence="4" id="KW-1185">Reference proteome</keyword>
<gene>
    <name evidence="3" type="ORF">A4X13_0g8714</name>
</gene>
<accession>A0A177T1I5</accession>
<keyword evidence="2" id="KW-0472">Membrane</keyword>
<evidence type="ECO:0000313" key="4">
    <source>
        <dbReference type="Proteomes" id="UP000077521"/>
    </source>
</evidence>
<organism evidence="3 4">
    <name type="scientific">Tilletia indica</name>
    <dbReference type="NCBI Taxonomy" id="43049"/>
    <lineage>
        <taxon>Eukaryota</taxon>
        <taxon>Fungi</taxon>
        <taxon>Dikarya</taxon>
        <taxon>Basidiomycota</taxon>
        <taxon>Ustilaginomycotina</taxon>
        <taxon>Exobasidiomycetes</taxon>
        <taxon>Tilletiales</taxon>
        <taxon>Tilletiaceae</taxon>
        <taxon>Tilletia</taxon>
    </lineage>
</organism>
<dbReference type="Proteomes" id="UP000077521">
    <property type="component" value="Unassembled WGS sequence"/>
</dbReference>
<feature type="region of interest" description="Disordered" evidence="1">
    <location>
        <begin position="18"/>
        <end position="37"/>
    </location>
</feature>
<keyword evidence="2" id="KW-0812">Transmembrane</keyword>
<keyword evidence="2" id="KW-1133">Transmembrane helix</keyword>
<proteinExistence type="predicted"/>
<evidence type="ECO:0000256" key="1">
    <source>
        <dbReference type="SAM" id="MobiDB-lite"/>
    </source>
</evidence>
<feature type="compositionally biased region" description="Low complexity" evidence="1">
    <location>
        <begin position="21"/>
        <end position="37"/>
    </location>
</feature>
<comment type="caution">
    <text evidence="3">The sequence shown here is derived from an EMBL/GenBank/DDBJ whole genome shotgun (WGS) entry which is preliminary data.</text>
</comment>
<name>A0A177T1I5_9BASI</name>
<evidence type="ECO:0000256" key="2">
    <source>
        <dbReference type="SAM" id="Phobius"/>
    </source>
</evidence>
<feature type="transmembrane region" description="Helical" evidence="2">
    <location>
        <begin position="71"/>
        <end position="92"/>
    </location>
</feature>
<evidence type="ECO:0000313" key="3">
    <source>
        <dbReference type="EMBL" id="KAE8237610.1"/>
    </source>
</evidence>
<sequence length="94" mass="9461">MDSANTCPLAQDLVDHWDSEAPVAGGPGSVPAPAPISSSEGAVAPVINAEAAEAPFVPAPAPATDFPRSRVIFPVAHLAVAIMTVLVFIGGYTP</sequence>
<reference evidence="3" key="2">
    <citation type="journal article" date="2019" name="IMA Fungus">
        <title>Genome sequencing and comparison of five Tilletia species to identify candidate genes for the detection of regulated species infecting wheat.</title>
        <authorList>
            <person name="Nguyen H.D.T."/>
            <person name="Sultana T."/>
            <person name="Kesanakurti P."/>
            <person name="Hambleton S."/>
        </authorList>
    </citation>
    <scope>NUCLEOTIDE SEQUENCE</scope>
    <source>
        <strain evidence="3">DAOMC 236416</strain>
    </source>
</reference>
<protein>
    <submittedName>
        <fullName evidence="3">Uncharacterized protein</fullName>
    </submittedName>
</protein>
<reference evidence="3" key="1">
    <citation type="submission" date="2016-04" db="EMBL/GenBank/DDBJ databases">
        <authorList>
            <person name="Nguyen H.D."/>
            <person name="Samba Siva P."/>
            <person name="Cullis J."/>
            <person name="Levesque C.A."/>
            <person name="Hambleton S."/>
        </authorList>
    </citation>
    <scope>NUCLEOTIDE SEQUENCE</scope>
    <source>
        <strain evidence="3">DAOMC 236416</strain>
    </source>
</reference>